<evidence type="ECO:0000313" key="2">
    <source>
        <dbReference type="Proteomes" id="UP001321498"/>
    </source>
</evidence>
<keyword evidence="2" id="KW-1185">Reference proteome</keyword>
<dbReference type="EMBL" id="AP027731">
    <property type="protein sequence ID" value="BDZ45060.1"/>
    <property type="molecule type" value="Genomic_DNA"/>
</dbReference>
<reference evidence="2" key="1">
    <citation type="journal article" date="2019" name="Int. J. Syst. Evol. Microbiol.">
        <title>The Global Catalogue of Microorganisms (GCM) 10K type strain sequencing project: providing services to taxonomists for standard genome sequencing and annotation.</title>
        <authorList>
            <consortium name="The Broad Institute Genomics Platform"/>
            <consortium name="The Broad Institute Genome Sequencing Center for Infectious Disease"/>
            <person name="Wu L."/>
            <person name="Ma J."/>
        </authorList>
    </citation>
    <scope>NUCLEOTIDE SEQUENCE [LARGE SCALE GENOMIC DNA]</scope>
    <source>
        <strain evidence="2">NBRC 108725</strain>
    </source>
</reference>
<evidence type="ECO:0000313" key="1">
    <source>
        <dbReference type="EMBL" id="BDZ45060.1"/>
    </source>
</evidence>
<organism evidence="1 2">
    <name type="scientific">Naasia aerilata</name>
    <dbReference type="NCBI Taxonomy" id="1162966"/>
    <lineage>
        <taxon>Bacteria</taxon>
        <taxon>Bacillati</taxon>
        <taxon>Actinomycetota</taxon>
        <taxon>Actinomycetes</taxon>
        <taxon>Micrococcales</taxon>
        <taxon>Microbacteriaceae</taxon>
        <taxon>Naasia</taxon>
    </lineage>
</organism>
<protein>
    <submittedName>
        <fullName evidence="1">Uncharacterized protein</fullName>
    </submittedName>
</protein>
<name>A0ABM8GA51_9MICO</name>
<sequence length="193" mass="22143">MVPVGELRCTSPARTALDLALSRSFAEAVVVADAVFARYPGARDDFGELLRMLGPGTRGIRRAARVLDFADPRSESVGESWSRVLIHELGFQAPELQSTVYLGSRRVGVVDFEWVEQRIVGEFDGEVKYRRREYRQGRTPEQVVIDEKNRENDLRRAARSVARWTWDDLRDRRRLEDLLTEAGVPRTHPRAHR</sequence>
<gene>
    <name evidence="1" type="ORF">GCM10025866_09690</name>
</gene>
<accession>A0ABM8GA51</accession>
<dbReference type="Proteomes" id="UP001321498">
    <property type="component" value="Chromosome"/>
</dbReference>
<proteinExistence type="predicted"/>